<reference evidence="1 2" key="1">
    <citation type="submission" date="2019-04" db="EMBL/GenBank/DDBJ databases">
        <authorList>
            <person name="Yang Y."/>
            <person name="Wei D."/>
        </authorList>
    </citation>
    <scope>NUCLEOTIDE SEQUENCE [LARGE SCALE GENOMIC DNA]</scope>
    <source>
        <strain evidence="1 2">L-1-4w-11</strain>
    </source>
</reference>
<organism evidence="1 2">
    <name type="scientific">Sphingomonas baiyangensis</name>
    <dbReference type="NCBI Taxonomy" id="2572576"/>
    <lineage>
        <taxon>Bacteria</taxon>
        <taxon>Pseudomonadati</taxon>
        <taxon>Pseudomonadota</taxon>
        <taxon>Alphaproteobacteria</taxon>
        <taxon>Sphingomonadales</taxon>
        <taxon>Sphingomonadaceae</taxon>
        <taxon>Sphingomonas</taxon>
    </lineage>
</organism>
<name>A0A4U1L5L9_9SPHN</name>
<dbReference type="Pfam" id="PF04338">
    <property type="entry name" value="DUF481"/>
    <property type="match status" value="1"/>
</dbReference>
<dbReference type="OrthoDB" id="7341471at2"/>
<accession>A0A4U1L5L9</accession>
<protein>
    <submittedName>
        <fullName evidence="1">DUF481 domain-containing protein</fullName>
    </submittedName>
</protein>
<dbReference type="AlphaFoldDB" id="A0A4U1L5L9"/>
<dbReference type="Proteomes" id="UP000309138">
    <property type="component" value="Unassembled WGS sequence"/>
</dbReference>
<evidence type="ECO:0000313" key="2">
    <source>
        <dbReference type="Proteomes" id="UP000309138"/>
    </source>
</evidence>
<comment type="caution">
    <text evidence="1">The sequence shown here is derived from an EMBL/GenBank/DDBJ whole genome shotgun (WGS) entry which is preliminary data.</text>
</comment>
<keyword evidence="2" id="KW-1185">Reference proteome</keyword>
<dbReference type="EMBL" id="SWKR01000002">
    <property type="protein sequence ID" value="TKD52257.1"/>
    <property type="molecule type" value="Genomic_DNA"/>
</dbReference>
<gene>
    <name evidence="1" type="ORF">FBR43_11475</name>
</gene>
<dbReference type="InterPro" id="IPR007433">
    <property type="entry name" value="DUF481"/>
</dbReference>
<proteinExistence type="predicted"/>
<sequence>MLDAAMAAGAEGEVNTLLKYARSAKVPASDAMARKAAAWRQERTVSAQRRLKEADFLSLVKGRAELAAFETTGNTQNIGLSGKLDLRREGLRWRHKLALQADYQESFGITARERYVAAYEPNYKFHDRLYAYGALQYESDRFLGYRDRYSASSGVGYSAIRRTGMTLDLELGPAFRSTEFTDFTVERNFAARGSIDFDWKLSPSITLRQDASAYVQDANSTVASTTALQARVLGPVSAQFSYVVLYESMPPAGRVNTDTTSRASLVYEF</sequence>
<evidence type="ECO:0000313" key="1">
    <source>
        <dbReference type="EMBL" id="TKD52257.1"/>
    </source>
</evidence>